<evidence type="ECO:0000313" key="5">
    <source>
        <dbReference type="Proteomes" id="UP000680638"/>
    </source>
</evidence>
<dbReference type="PRINTS" id="PR00035">
    <property type="entry name" value="HTHGNTR"/>
</dbReference>
<keyword evidence="2" id="KW-0238">DNA-binding</keyword>
<dbReference type="InterPro" id="IPR036388">
    <property type="entry name" value="WH-like_DNA-bd_sf"/>
</dbReference>
<protein>
    <recommendedName>
        <fullName evidence="6">MarR family transcriptional regulator</fullName>
    </recommendedName>
</protein>
<dbReference type="RefSeq" id="WP_036712035.1">
    <property type="nucleotide sequence ID" value="NZ_BORW01000019.1"/>
</dbReference>
<dbReference type="EMBL" id="BORW01000019">
    <property type="protein sequence ID" value="GIO68547.1"/>
    <property type="molecule type" value="Genomic_DNA"/>
</dbReference>
<dbReference type="InterPro" id="IPR000524">
    <property type="entry name" value="Tscrpt_reg_HTH_GntR"/>
</dbReference>
<evidence type="ECO:0000313" key="4">
    <source>
        <dbReference type="EMBL" id="GIO68547.1"/>
    </source>
</evidence>
<evidence type="ECO:0000256" key="1">
    <source>
        <dbReference type="ARBA" id="ARBA00023015"/>
    </source>
</evidence>
<gene>
    <name evidence="4" type="ORF">J21TS3_33680</name>
</gene>
<reference evidence="4 5" key="1">
    <citation type="submission" date="2021-03" db="EMBL/GenBank/DDBJ databases">
        <title>Antimicrobial resistance genes in bacteria isolated from Japanese honey, and their potential for conferring macrolide and lincosamide resistance in the American foulbrood pathogen Paenibacillus larvae.</title>
        <authorList>
            <person name="Okamoto M."/>
            <person name="Kumagai M."/>
            <person name="Kanamori H."/>
            <person name="Takamatsu D."/>
        </authorList>
    </citation>
    <scope>NUCLEOTIDE SEQUENCE [LARGE SCALE GENOMIC DNA]</scope>
    <source>
        <strain evidence="4 5">J21TS3</strain>
    </source>
</reference>
<evidence type="ECO:0008006" key="6">
    <source>
        <dbReference type="Google" id="ProtNLM"/>
    </source>
</evidence>
<evidence type="ECO:0000256" key="3">
    <source>
        <dbReference type="ARBA" id="ARBA00023163"/>
    </source>
</evidence>
<dbReference type="SUPFAM" id="SSF46785">
    <property type="entry name" value="Winged helix' DNA-binding domain"/>
    <property type="match status" value="1"/>
</dbReference>
<evidence type="ECO:0000256" key="2">
    <source>
        <dbReference type="ARBA" id="ARBA00023125"/>
    </source>
</evidence>
<dbReference type="Proteomes" id="UP000680638">
    <property type="component" value="Unassembled WGS sequence"/>
</dbReference>
<keyword evidence="5" id="KW-1185">Reference proteome</keyword>
<accession>A0ABQ4LZ45</accession>
<keyword evidence="3" id="KW-0804">Transcription</keyword>
<dbReference type="InterPro" id="IPR036390">
    <property type="entry name" value="WH_DNA-bd_sf"/>
</dbReference>
<organism evidence="4 5">
    <name type="scientific">Paenibacillus cookii</name>
    <dbReference type="NCBI Taxonomy" id="157839"/>
    <lineage>
        <taxon>Bacteria</taxon>
        <taxon>Bacillati</taxon>
        <taxon>Bacillota</taxon>
        <taxon>Bacilli</taxon>
        <taxon>Bacillales</taxon>
        <taxon>Paenibacillaceae</taxon>
        <taxon>Paenibacillus</taxon>
    </lineage>
</organism>
<comment type="caution">
    <text evidence="4">The sequence shown here is derived from an EMBL/GenBank/DDBJ whole genome shotgun (WGS) entry which is preliminary data.</text>
</comment>
<proteinExistence type="predicted"/>
<dbReference type="Gene3D" id="1.10.10.10">
    <property type="entry name" value="Winged helix-like DNA-binding domain superfamily/Winged helix DNA-binding domain"/>
    <property type="match status" value="1"/>
</dbReference>
<keyword evidence="1" id="KW-0805">Transcription regulation</keyword>
<sequence length="91" mass="10737">MLADIERKILRIFYNYSSGRRRMPSMRELIIKTGRSRQDIARALASLENQGFIVWEDKQRTQSVLILKGWEDGLPARQKNATSSLDYWTQY</sequence>
<name>A0ABQ4LZ45_9BACL</name>